<sequence length="59" mass="6662">MGYLAFSPRNIIFSTQGLESPTLPYKAFFLISGQSQNCLELTHSFTKCNLQNHIHESLS</sequence>
<evidence type="ECO:0000313" key="1">
    <source>
        <dbReference type="EMBL" id="EGV98902.1"/>
    </source>
</evidence>
<reference evidence="2" key="1">
    <citation type="journal article" date="2011" name="Nat. Biotechnol.">
        <title>The genomic sequence of the Chinese hamster ovary (CHO)-K1 cell line.</title>
        <authorList>
            <person name="Xu X."/>
            <person name="Nagarajan H."/>
            <person name="Lewis N.E."/>
            <person name="Pan S."/>
            <person name="Cai Z."/>
            <person name="Liu X."/>
            <person name="Chen W."/>
            <person name="Xie M."/>
            <person name="Wang W."/>
            <person name="Hammond S."/>
            <person name="Andersen M.R."/>
            <person name="Neff N."/>
            <person name="Passarelli B."/>
            <person name="Koh W."/>
            <person name="Fan H.C."/>
            <person name="Wang J."/>
            <person name="Gui Y."/>
            <person name="Lee K.H."/>
            <person name="Betenbaugh M.J."/>
            <person name="Quake S.R."/>
            <person name="Famili I."/>
            <person name="Palsson B.O."/>
            <person name="Wang J."/>
        </authorList>
    </citation>
    <scope>NUCLEOTIDE SEQUENCE [LARGE SCALE GENOMIC DNA]</scope>
    <source>
        <strain evidence="2">CHO K1 cell line</strain>
    </source>
</reference>
<dbReference type="AlphaFoldDB" id="G3I8C9"/>
<gene>
    <name evidence="1" type="ORF">I79_019793</name>
</gene>
<dbReference type="InParanoid" id="G3I8C9"/>
<dbReference type="Proteomes" id="UP000001075">
    <property type="component" value="Unassembled WGS sequence"/>
</dbReference>
<evidence type="ECO:0000313" key="2">
    <source>
        <dbReference type="Proteomes" id="UP000001075"/>
    </source>
</evidence>
<dbReference type="EMBL" id="JH001493">
    <property type="protein sequence ID" value="EGV98902.1"/>
    <property type="molecule type" value="Genomic_DNA"/>
</dbReference>
<protein>
    <submittedName>
        <fullName evidence="1">Uncharacterized protein</fullName>
    </submittedName>
</protein>
<proteinExistence type="predicted"/>
<accession>G3I8C9</accession>
<name>G3I8C9_CRIGR</name>
<organism evidence="1 2">
    <name type="scientific">Cricetulus griseus</name>
    <name type="common">Chinese hamster</name>
    <name type="synonym">Cricetulus barabensis griseus</name>
    <dbReference type="NCBI Taxonomy" id="10029"/>
    <lineage>
        <taxon>Eukaryota</taxon>
        <taxon>Metazoa</taxon>
        <taxon>Chordata</taxon>
        <taxon>Craniata</taxon>
        <taxon>Vertebrata</taxon>
        <taxon>Euteleostomi</taxon>
        <taxon>Mammalia</taxon>
        <taxon>Eutheria</taxon>
        <taxon>Euarchontoglires</taxon>
        <taxon>Glires</taxon>
        <taxon>Rodentia</taxon>
        <taxon>Myomorpha</taxon>
        <taxon>Muroidea</taxon>
        <taxon>Cricetidae</taxon>
        <taxon>Cricetinae</taxon>
        <taxon>Cricetulus</taxon>
    </lineage>
</organism>